<dbReference type="RefSeq" id="WP_125042673.1">
    <property type="nucleotide sequence ID" value="NZ_BHWB01000022.1"/>
</dbReference>
<evidence type="ECO:0000259" key="8">
    <source>
        <dbReference type="Pfam" id="PF02687"/>
    </source>
</evidence>
<dbReference type="InterPro" id="IPR003838">
    <property type="entry name" value="ABC3_permease_C"/>
</dbReference>
<keyword evidence="10" id="KW-1185">Reference proteome</keyword>
<comment type="similarity">
    <text evidence="6">Belongs to the ABC-4 integral membrane protein family.</text>
</comment>
<evidence type="ECO:0000256" key="4">
    <source>
        <dbReference type="ARBA" id="ARBA00022989"/>
    </source>
</evidence>
<reference evidence="9 10" key="1">
    <citation type="submission" date="2018-10" db="EMBL/GenBank/DDBJ databases">
        <title>Draft Genome Sequence of Bacteroides sp. KCTC 15687.</title>
        <authorList>
            <person name="Yu S.Y."/>
            <person name="Kim J.S."/>
            <person name="Oh B.S."/>
            <person name="Park S.H."/>
            <person name="Kang S.W."/>
            <person name="Park J.E."/>
            <person name="Choi S.H."/>
            <person name="Han K.I."/>
            <person name="Lee K.C."/>
            <person name="Eom M.K."/>
            <person name="Suh M.K."/>
            <person name="Lee D.H."/>
            <person name="Yoon H."/>
            <person name="Kim B."/>
            <person name="Yang S.J."/>
            <person name="Lee J.S."/>
            <person name="Lee J.H."/>
        </authorList>
    </citation>
    <scope>NUCLEOTIDE SEQUENCE [LARGE SCALE GENOMIC DNA]</scope>
    <source>
        <strain evidence="9 10">KCTC 15687</strain>
    </source>
</reference>
<comment type="subcellular location">
    <subcellularLocation>
        <location evidence="1">Cell membrane</location>
        <topology evidence="1">Multi-pass membrane protein</topology>
    </subcellularLocation>
</comment>
<feature type="transmembrane region" description="Helical" evidence="7">
    <location>
        <begin position="366"/>
        <end position="388"/>
    </location>
</feature>
<evidence type="ECO:0000256" key="3">
    <source>
        <dbReference type="ARBA" id="ARBA00022692"/>
    </source>
</evidence>
<dbReference type="PANTHER" id="PTHR30572">
    <property type="entry name" value="MEMBRANE COMPONENT OF TRANSPORTER-RELATED"/>
    <property type="match status" value="1"/>
</dbReference>
<sequence length="405" mass="46848">MIKNIYKQLWNQRKANIWIVTELFLVSIFLWVIADQLLFQYNRFNRPMGYDIENTYTIWLYQLNSSAEGYISEEESGSNPLDDLLTIFSRLRKVEGVEEVAASTCSRPYSSCNAEIMFRSIHGNDTITHSGIVRIVSPEHFKVFQIQTPDGHDPVSHPFQRQSVLSKDLADSLKVSRGDSITCDWANIPLFADICTEIRYAETWDDVSNGYLVMPEAELVRNQWPQDISIRLCDNLSEDQRIAVWENIKAACHINNFSFFLSRSYKDIRKEYVSYTVDEIKSMSWYAIFLMINIFLGVIGTFWFRTQQRRSEIGLRQALGASRRSIFTQLITEGIILLAVVIIPTVIVLINAWYLDLLSPNGSVTRFLFCMLTTWLLTMLMIIVGIWYPAWQATKVKPADVLHEE</sequence>
<evidence type="ECO:0000313" key="9">
    <source>
        <dbReference type="EMBL" id="GCB37272.1"/>
    </source>
</evidence>
<feature type="domain" description="ABC3 transporter permease C-terminal" evidence="8">
    <location>
        <begin position="287"/>
        <end position="397"/>
    </location>
</feature>
<name>A0A401M0F5_9BACE</name>
<proteinExistence type="inferred from homology"/>
<evidence type="ECO:0000313" key="10">
    <source>
        <dbReference type="Proteomes" id="UP000288079"/>
    </source>
</evidence>
<gene>
    <name evidence="9" type="ORF">KGMB02408_42170</name>
</gene>
<dbReference type="PANTHER" id="PTHR30572:SF4">
    <property type="entry name" value="ABC TRANSPORTER PERMEASE YTRF"/>
    <property type="match status" value="1"/>
</dbReference>
<organism evidence="9 10">
    <name type="scientific">Bacteroides faecalis</name>
    <dbReference type="NCBI Taxonomy" id="2447885"/>
    <lineage>
        <taxon>Bacteria</taxon>
        <taxon>Pseudomonadati</taxon>
        <taxon>Bacteroidota</taxon>
        <taxon>Bacteroidia</taxon>
        <taxon>Bacteroidales</taxon>
        <taxon>Bacteroidaceae</taxon>
        <taxon>Bacteroides</taxon>
    </lineage>
</organism>
<evidence type="ECO:0000256" key="1">
    <source>
        <dbReference type="ARBA" id="ARBA00004651"/>
    </source>
</evidence>
<evidence type="ECO:0000256" key="2">
    <source>
        <dbReference type="ARBA" id="ARBA00022475"/>
    </source>
</evidence>
<dbReference type="Proteomes" id="UP000288079">
    <property type="component" value="Unassembled WGS sequence"/>
</dbReference>
<accession>A0A401M0F5</accession>
<dbReference type="Pfam" id="PF02687">
    <property type="entry name" value="FtsX"/>
    <property type="match status" value="1"/>
</dbReference>
<keyword evidence="2" id="KW-1003">Cell membrane</keyword>
<dbReference type="OrthoDB" id="1097311at2"/>
<keyword evidence="3 7" id="KW-0812">Transmembrane</keyword>
<feature type="transmembrane region" description="Helical" evidence="7">
    <location>
        <begin position="325"/>
        <end position="354"/>
    </location>
</feature>
<dbReference type="EMBL" id="BHWB01000022">
    <property type="protein sequence ID" value="GCB37272.1"/>
    <property type="molecule type" value="Genomic_DNA"/>
</dbReference>
<keyword evidence="5 7" id="KW-0472">Membrane</keyword>
<feature type="transmembrane region" description="Helical" evidence="7">
    <location>
        <begin position="15"/>
        <end position="34"/>
    </location>
</feature>
<feature type="transmembrane region" description="Helical" evidence="7">
    <location>
        <begin position="283"/>
        <end position="304"/>
    </location>
</feature>
<dbReference type="GO" id="GO:0005886">
    <property type="term" value="C:plasma membrane"/>
    <property type="evidence" value="ECO:0007669"/>
    <property type="project" value="UniProtKB-SubCell"/>
</dbReference>
<dbReference type="GO" id="GO:0022857">
    <property type="term" value="F:transmembrane transporter activity"/>
    <property type="evidence" value="ECO:0007669"/>
    <property type="project" value="TreeGrafter"/>
</dbReference>
<dbReference type="AlphaFoldDB" id="A0A401M0F5"/>
<protein>
    <submittedName>
        <fullName evidence="9">ABC transporter permease</fullName>
    </submittedName>
</protein>
<dbReference type="InterPro" id="IPR050250">
    <property type="entry name" value="Macrolide_Exporter_MacB"/>
</dbReference>
<keyword evidence="4 7" id="KW-1133">Transmembrane helix</keyword>
<evidence type="ECO:0000256" key="7">
    <source>
        <dbReference type="SAM" id="Phobius"/>
    </source>
</evidence>
<comment type="caution">
    <text evidence="9">The sequence shown here is derived from an EMBL/GenBank/DDBJ whole genome shotgun (WGS) entry which is preliminary data.</text>
</comment>
<evidence type="ECO:0000256" key="6">
    <source>
        <dbReference type="ARBA" id="ARBA00038076"/>
    </source>
</evidence>
<evidence type="ECO:0000256" key="5">
    <source>
        <dbReference type="ARBA" id="ARBA00023136"/>
    </source>
</evidence>